<reference evidence="11 12" key="1">
    <citation type="submission" date="2017-04" db="EMBL/GenBank/DDBJ databases">
        <authorList>
            <person name="Afonso C.L."/>
            <person name="Miller P.J."/>
            <person name="Scott M.A."/>
            <person name="Spackman E."/>
            <person name="Goraichik I."/>
            <person name="Dimitrov K.M."/>
            <person name="Suarez D.L."/>
            <person name="Swayne D.E."/>
        </authorList>
    </citation>
    <scope>NUCLEOTIDE SEQUENCE [LARGE SCALE GENOMIC DNA]</scope>
    <source>
        <strain evidence="11 12">USBA 355</strain>
    </source>
</reference>
<dbReference type="InterPro" id="IPR009057">
    <property type="entry name" value="Homeodomain-like_sf"/>
</dbReference>
<keyword evidence="5" id="KW-0238">DNA-binding</keyword>
<evidence type="ECO:0000256" key="4">
    <source>
        <dbReference type="ARBA" id="ARBA00023015"/>
    </source>
</evidence>
<evidence type="ECO:0000313" key="12">
    <source>
        <dbReference type="Proteomes" id="UP000192917"/>
    </source>
</evidence>
<proteinExistence type="predicted"/>
<dbReference type="FunFam" id="3.40.50.300:FF:000006">
    <property type="entry name" value="DNA-binding transcriptional regulator NtrC"/>
    <property type="match status" value="1"/>
</dbReference>
<evidence type="ECO:0000256" key="5">
    <source>
        <dbReference type="ARBA" id="ARBA00023125"/>
    </source>
</evidence>
<dbReference type="InterPro" id="IPR025662">
    <property type="entry name" value="Sigma_54_int_dom_ATP-bd_1"/>
</dbReference>
<dbReference type="InterPro" id="IPR027417">
    <property type="entry name" value="P-loop_NTPase"/>
</dbReference>
<dbReference type="SMART" id="SM00382">
    <property type="entry name" value="AAA"/>
    <property type="match status" value="1"/>
</dbReference>
<organism evidence="11 12">
    <name type="scientific">Tistlia consotensis USBA 355</name>
    <dbReference type="NCBI Taxonomy" id="560819"/>
    <lineage>
        <taxon>Bacteria</taxon>
        <taxon>Pseudomonadati</taxon>
        <taxon>Pseudomonadota</taxon>
        <taxon>Alphaproteobacteria</taxon>
        <taxon>Rhodospirillales</taxon>
        <taxon>Rhodovibrionaceae</taxon>
        <taxon>Tistlia</taxon>
    </lineage>
</organism>
<dbReference type="InterPro" id="IPR002197">
    <property type="entry name" value="HTH_Fis"/>
</dbReference>
<evidence type="ECO:0000256" key="8">
    <source>
        <dbReference type="PROSITE-ProRule" id="PRU00169"/>
    </source>
</evidence>
<accession>A0A1Y6C130</accession>
<dbReference type="SUPFAM" id="SSF52540">
    <property type="entry name" value="P-loop containing nucleoside triphosphate hydrolases"/>
    <property type="match status" value="1"/>
</dbReference>
<dbReference type="Pfam" id="PF25601">
    <property type="entry name" value="AAA_lid_14"/>
    <property type="match status" value="1"/>
</dbReference>
<dbReference type="GO" id="GO:0006355">
    <property type="term" value="P:regulation of DNA-templated transcription"/>
    <property type="evidence" value="ECO:0007669"/>
    <property type="project" value="InterPro"/>
</dbReference>
<dbReference type="PROSITE" id="PS00675">
    <property type="entry name" value="SIGMA54_INTERACT_1"/>
    <property type="match status" value="1"/>
</dbReference>
<dbReference type="Gene3D" id="3.40.50.300">
    <property type="entry name" value="P-loop containing nucleotide triphosphate hydrolases"/>
    <property type="match status" value="1"/>
</dbReference>
<dbReference type="CDD" id="cd00009">
    <property type="entry name" value="AAA"/>
    <property type="match status" value="1"/>
</dbReference>
<evidence type="ECO:0000259" key="10">
    <source>
        <dbReference type="PROSITE" id="PS50110"/>
    </source>
</evidence>
<keyword evidence="12" id="KW-1185">Reference proteome</keyword>
<keyword evidence="1" id="KW-0547">Nucleotide-binding</keyword>
<protein>
    <submittedName>
        <fullName evidence="11">Two component, sigma54 specific, transcriptional regulator, Fis family</fullName>
    </submittedName>
</protein>
<dbReference type="GO" id="GO:0043565">
    <property type="term" value="F:sequence-specific DNA binding"/>
    <property type="evidence" value="ECO:0007669"/>
    <property type="project" value="InterPro"/>
</dbReference>
<sequence length="480" mass="52859">MQTEHTVLLVSADAELLDGAAAALGGDPDYRLILCRSEQEAATRLDALQAHLVVCDADLIADEASNVLVGARISHPHVARVLVGAPDAAEKCAAIARRAASYLYVIKPVPTDLIRLLAKRALELSELSRRHRVLSRELKISMDDDIFAEHEEFSVKGGRSQFEKLVYVSAKMAELCVEAKQAAATELPVLIQGETGTGKELLARAIHFNSKRMNSPMHVQNCGGMSDDTLHSELFGHLRGAFTGAVADRLGLFRAADGGTVFLDEISEISPSFQVSLLRFLQEGEVKPLGSDRLYHADVRVIAASNRPLDKLVERGEFRRDLYYRLKGFELHIPALRERPEDVPALTEFFIEKYAGVVGRRVVGVTKDALAKLQAYDYPGNVRELETEIRRMVAVAEQGGYISARHLSLAFERVPLHKPEAMPFATSGASLKEMVESLEKQAVAASLQRHHWNQSRAADELGLSRVGLANKIRRYGLNDA</sequence>
<dbReference type="InterPro" id="IPR002078">
    <property type="entry name" value="Sigma_54_int"/>
</dbReference>
<evidence type="ECO:0000256" key="6">
    <source>
        <dbReference type="ARBA" id="ARBA00023159"/>
    </source>
</evidence>
<dbReference type="PROSITE" id="PS50045">
    <property type="entry name" value="SIGMA54_INTERACT_4"/>
    <property type="match status" value="1"/>
</dbReference>
<dbReference type="EMBL" id="FWZX01000010">
    <property type="protein sequence ID" value="SMF30892.1"/>
    <property type="molecule type" value="Genomic_DNA"/>
</dbReference>
<gene>
    <name evidence="11" type="ORF">SAMN05428998_110134</name>
</gene>
<dbReference type="STRING" id="560819.SAMN05428998_110134"/>
<dbReference type="InterPro" id="IPR058031">
    <property type="entry name" value="AAA_lid_NorR"/>
</dbReference>
<dbReference type="GO" id="GO:0000160">
    <property type="term" value="P:phosphorelay signal transduction system"/>
    <property type="evidence" value="ECO:0007669"/>
    <property type="project" value="UniProtKB-KW"/>
</dbReference>
<dbReference type="SUPFAM" id="SSF52172">
    <property type="entry name" value="CheY-like"/>
    <property type="match status" value="1"/>
</dbReference>
<keyword evidence="3" id="KW-0902">Two-component regulatory system</keyword>
<keyword evidence="7" id="KW-0804">Transcription</keyword>
<keyword evidence="6" id="KW-0010">Activator</keyword>
<dbReference type="Gene3D" id="1.10.10.60">
    <property type="entry name" value="Homeodomain-like"/>
    <property type="match status" value="1"/>
</dbReference>
<feature type="domain" description="Response regulatory" evidence="10">
    <location>
        <begin position="6"/>
        <end position="122"/>
    </location>
</feature>
<evidence type="ECO:0000313" key="11">
    <source>
        <dbReference type="EMBL" id="SMF30892.1"/>
    </source>
</evidence>
<dbReference type="InterPro" id="IPR011006">
    <property type="entry name" value="CheY-like_superfamily"/>
</dbReference>
<feature type="domain" description="Sigma-54 factor interaction" evidence="9">
    <location>
        <begin position="165"/>
        <end position="394"/>
    </location>
</feature>
<dbReference type="PROSITE" id="PS00688">
    <property type="entry name" value="SIGMA54_INTERACT_3"/>
    <property type="match status" value="1"/>
</dbReference>
<name>A0A1Y6C130_9PROT</name>
<evidence type="ECO:0000259" key="9">
    <source>
        <dbReference type="PROSITE" id="PS50045"/>
    </source>
</evidence>
<keyword evidence="4" id="KW-0805">Transcription regulation</keyword>
<keyword evidence="8" id="KW-0597">Phosphoprotein</keyword>
<dbReference type="InterPro" id="IPR001789">
    <property type="entry name" value="Sig_transdc_resp-reg_receiver"/>
</dbReference>
<dbReference type="AlphaFoldDB" id="A0A1Y6C130"/>
<dbReference type="GO" id="GO:0005524">
    <property type="term" value="F:ATP binding"/>
    <property type="evidence" value="ECO:0007669"/>
    <property type="project" value="UniProtKB-KW"/>
</dbReference>
<dbReference type="Gene3D" id="1.10.8.60">
    <property type="match status" value="1"/>
</dbReference>
<dbReference type="SUPFAM" id="SSF46689">
    <property type="entry name" value="Homeodomain-like"/>
    <property type="match status" value="1"/>
</dbReference>
<evidence type="ECO:0000256" key="2">
    <source>
        <dbReference type="ARBA" id="ARBA00022840"/>
    </source>
</evidence>
<dbReference type="PANTHER" id="PTHR32071:SF117">
    <property type="entry name" value="PTS-DEPENDENT DIHYDROXYACETONE KINASE OPERON REGULATORY PROTEIN-RELATED"/>
    <property type="match status" value="1"/>
</dbReference>
<evidence type="ECO:0000256" key="1">
    <source>
        <dbReference type="ARBA" id="ARBA00022741"/>
    </source>
</evidence>
<evidence type="ECO:0000256" key="7">
    <source>
        <dbReference type="ARBA" id="ARBA00023163"/>
    </source>
</evidence>
<dbReference type="Proteomes" id="UP000192917">
    <property type="component" value="Unassembled WGS sequence"/>
</dbReference>
<dbReference type="InterPro" id="IPR025944">
    <property type="entry name" value="Sigma_54_int_dom_CS"/>
</dbReference>
<evidence type="ECO:0000256" key="3">
    <source>
        <dbReference type="ARBA" id="ARBA00023012"/>
    </source>
</evidence>
<keyword evidence="2" id="KW-0067">ATP-binding</keyword>
<dbReference type="Pfam" id="PF00158">
    <property type="entry name" value="Sigma54_activat"/>
    <property type="match status" value="1"/>
</dbReference>
<dbReference type="PROSITE" id="PS50110">
    <property type="entry name" value="RESPONSE_REGULATORY"/>
    <property type="match status" value="1"/>
</dbReference>
<feature type="modified residue" description="4-aspartylphosphate" evidence="8">
    <location>
        <position position="56"/>
    </location>
</feature>
<dbReference type="PROSITE" id="PS00676">
    <property type="entry name" value="SIGMA54_INTERACT_2"/>
    <property type="match status" value="1"/>
</dbReference>
<dbReference type="PRINTS" id="PR01590">
    <property type="entry name" value="HTHFIS"/>
</dbReference>
<dbReference type="RefSeq" id="WP_085123347.1">
    <property type="nucleotide sequence ID" value="NZ_FWZX01000010.1"/>
</dbReference>
<dbReference type="InterPro" id="IPR025943">
    <property type="entry name" value="Sigma_54_int_dom_ATP-bd_2"/>
</dbReference>
<dbReference type="Pfam" id="PF02954">
    <property type="entry name" value="HTH_8"/>
    <property type="match status" value="1"/>
</dbReference>
<dbReference type="InterPro" id="IPR003593">
    <property type="entry name" value="AAA+_ATPase"/>
</dbReference>
<dbReference type="PANTHER" id="PTHR32071">
    <property type="entry name" value="TRANSCRIPTIONAL REGULATORY PROTEIN"/>
    <property type="match status" value="1"/>
</dbReference>